<dbReference type="EMBL" id="BKCJ011311291">
    <property type="protein sequence ID" value="GFD19001.1"/>
    <property type="molecule type" value="Genomic_DNA"/>
</dbReference>
<evidence type="ECO:0000313" key="1">
    <source>
        <dbReference type="EMBL" id="GFD19001.1"/>
    </source>
</evidence>
<dbReference type="AlphaFoldDB" id="A0A699UAP1"/>
<accession>A0A699UAP1</accession>
<gene>
    <name evidence="1" type="ORF">Tci_890970</name>
</gene>
<proteinExistence type="predicted"/>
<sequence length="91" mass="9659">EACFACAKNRRTQATIGLLGARGRAARCGGKLRRRAAAQELPHQGHVVVAKVRGLRKDGLVVLGYERGHQVGEQASWRLGTDDGSAGCHVA</sequence>
<name>A0A699UAP1_TANCI</name>
<organism evidence="1">
    <name type="scientific">Tanacetum cinerariifolium</name>
    <name type="common">Dalmatian daisy</name>
    <name type="synonym">Chrysanthemum cinerariifolium</name>
    <dbReference type="NCBI Taxonomy" id="118510"/>
    <lineage>
        <taxon>Eukaryota</taxon>
        <taxon>Viridiplantae</taxon>
        <taxon>Streptophyta</taxon>
        <taxon>Embryophyta</taxon>
        <taxon>Tracheophyta</taxon>
        <taxon>Spermatophyta</taxon>
        <taxon>Magnoliopsida</taxon>
        <taxon>eudicotyledons</taxon>
        <taxon>Gunneridae</taxon>
        <taxon>Pentapetalae</taxon>
        <taxon>asterids</taxon>
        <taxon>campanulids</taxon>
        <taxon>Asterales</taxon>
        <taxon>Asteraceae</taxon>
        <taxon>Asteroideae</taxon>
        <taxon>Anthemideae</taxon>
        <taxon>Anthemidinae</taxon>
        <taxon>Tanacetum</taxon>
    </lineage>
</organism>
<reference evidence="1" key="1">
    <citation type="journal article" date="2019" name="Sci. Rep.">
        <title>Draft genome of Tanacetum cinerariifolium, the natural source of mosquito coil.</title>
        <authorList>
            <person name="Yamashiro T."/>
            <person name="Shiraishi A."/>
            <person name="Satake H."/>
            <person name="Nakayama K."/>
        </authorList>
    </citation>
    <scope>NUCLEOTIDE SEQUENCE</scope>
</reference>
<protein>
    <submittedName>
        <fullName evidence="1">Uncharacterized protein</fullName>
    </submittedName>
</protein>
<feature type="non-terminal residue" evidence="1">
    <location>
        <position position="1"/>
    </location>
</feature>
<comment type="caution">
    <text evidence="1">The sequence shown here is derived from an EMBL/GenBank/DDBJ whole genome shotgun (WGS) entry which is preliminary data.</text>
</comment>